<dbReference type="GO" id="GO:0005675">
    <property type="term" value="C:transcription factor TFIIH holo complex"/>
    <property type="evidence" value="ECO:0007669"/>
    <property type="project" value="UniProtKB-UniRule"/>
</dbReference>
<dbReference type="OrthoDB" id="17307at2759"/>
<dbReference type="InterPro" id="IPR036465">
    <property type="entry name" value="vWFA_dom_sf"/>
</dbReference>
<reference evidence="12 13" key="1">
    <citation type="journal article" date="2010" name="Plant Cell">
        <title>The Chlorella variabilis NC64A genome reveals adaptation to photosymbiosis, coevolution with viruses, and cryptic sex.</title>
        <authorList>
            <person name="Blanc G."/>
            <person name="Duncan G."/>
            <person name="Agarkova I."/>
            <person name="Borodovsky M."/>
            <person name="Gurnon J."/>
            <person name="Kuo A."/>
            <person name="Lindquist E."/>
            <person name="Lucas S."/>
            <person name="Pangilinan J."/>
            <person name="Polle J."/>
            <person name="Salamov A."/>
            <person name="Terry A."/>
            <person name="Yamada T."/>
            <person name="Dunigan D.D."/>
            <person name="Grigoriev I.V."/>
            <person name="Claverie J.M."/>
            <person name="Van Etten J.L."/>
        </authorList>
    </citation>
    <scope>NUCLEOTIDE SEQUENCE [LARGE SCALE GENOMIC DNA]</scope>
    <source>
        <strain evidence="12 13">NC64A</strain>
    </source>
</reference>
<keyword evidence="7 11" id="KW-0805">Transcription regulation</keyword>
<keyword evidence="6 11" id="KW-0862">Zinc</keyword>
<evidence type="ECO:0000313" key="12">
    <source>
        <dbReference type="EMBL" id="EFN53393.1"/>
    </source>
</evidence>
<dbReference type="GO" id="GO:0000439">
    <property type="term" value="C:transcription factor TFIIH core complex"/>
    <property type="evidence" value="ECO:0007669"/>
    <property type="project" value="UniProtKB-UniRule"/>
</dbReference>
<protein>
    <recommendedName>
        <fullName evidence="11">General transcription and DNA repair factor IIH subunit TFB4</fullName>
    </recommendedName>
    <alternativeName>
        <fullName evidence="11">RNA polymerase II transcription factor B subunit 4</fullName>
    </alternativeName>
</protein>
<dbReference type="EMBL" id="GL433852">
    <property type="protein sequence ID" value="EFN53393.1"/>
    <property type="molecule type" value="Genomic_DNA"/>
</dbReference>
<keyword evidence="3 11" id="KW-0479">Metal-binding</keyword>
<evidence type="ECO:0000256" key="1">
    <source>
        <dbReference type="ARBA" id="ARBA00004123"/>
    </source>
</evidence>
<comment type="subcellular location">
    <subcellularLocation>
        <location evidence="1 11">Nucleus</location>
    </subcellularLocation>
</comment>
<evidence type="ECO:0000256" key="5">
    <source>
        <dbReference type="ARBA" id="ARBA00022771"/>
    </source>
</evidence>
<keyword evidence="9 11" id="KW-0234">DNA repair</keyword>
<dbReference type="AlphaFoldDB" id="E1ZLF6"/>
<dbReference type="GeneID" id="17352706"/>
<dbReference type="STRING" id="554065.E1ZLF6"/>
<dbReference type="Proteomes" id="UP000008141">
    <property type="component" value="Unassembled WGS sequence"/>
</dbReference>
<keyword evidence="13" id="KW-1185">Reference proteome</keyword>
<evidence type="ECO:0000256" key="11">
    <source>
        <dbReference type="RuleBase" id="RU368090"/>
    </source>
</evidence>
<evidence type="ECO:0000256" key="3">
    <source>
        <dbReference type="ARBA" id="ARBA00022723"/>
    </source>
</evidence>
<proteinExistence type="inferred from homology"/>
<keyword evidence="5 11" id="KW-0863">Zinc-finger</keyword>
<evidence type="ECO:0000256" key="10">
    <source>
        <dbReference type="ARBA" id="ARBA00023242"/>
    </source>
</evidence>
<gene>
    <name evidence="12" type="ORF">CHLNCDRAFT_13819</name>
</gene>
<evidence type="ECO:0000256" key="2">
    <source>
        <dbReference type="ARBA" id="ARBA00005273"/>
    </source>
</evidence>
<evidence type="ECO:0000256" key="4">
    <source>
        <dbReference type="ARBA" id="ARBA00022763"/>
    </source>
</evidence>
<name>E1ZLF6_CHLVA</name>
<dbReference type="Pfam" id="PF03850">
    <property type="entry name" value="Tfb4"/>
    <property type="match status" value="1"/>
</dbReference>
<organism evidence="13">
    <name type="scientific">Chlorella variabilis</name>
    <name type="common">Green alga</name>
    <dbReference type="NCBI Taxonomy" id="554065"/>
    <lineage>
        <taxon>Eukaryota</taxon>
        <taxon>Viridiplantae</taxon>
        <taxon>Chlorophyta</taxon>
        <taxon>core chlorophytes</taxon>
        <taxon>Trebouxiophyceae</taxon>
        <taxon>Chlorellales</taxon>
        <taxon>Chlorellaceae</taxon>
        <taxon>Chlorella clade</taxon>
        <taxon>Chlorella</taxon>
    </lineage>
</organism>
<dbReference type="RefSeq" id="XP_005845495.1">
    <property type="nucleotide sequence ID" value="XM_005845433.1"/>
</dbReference>
<dbReference type="eggNOG" id="KOG2487">
    <property type="taxonomic scope" value="Eukaryota"/>
</dbReference>
<evidence type="ECO:0000256" key="6">
    <source>
        <dbReference type="ARBA" id="ARBA00022833"/>
    </source>
</evidence>
<comment type="subunit">
    <text evidence="11">Component of the 7-subunit TFIIH core complex composed of XPB, XPD, TFB1/GTF2H1, GTF2H2/P44, TFB4/GTF2H3, TFB2/GTF2H4 and TFB5/GTF2H5, which is active in NER. The core complex associates with the 3-subunit CDK-activating kinase (CAK) module composed of CYCH1/cyclin H1, CDKD and MAT1/At4g30820 to form the 10-subunit holoenzyme (holo-TFIIH) active in transcription.</text>
</comment>
<dbReference type="GO" id="GO:0008270">
    <property type="term" value="F:zinc ion binding"/>
    <property type="evidence" value="ECO:0007669"/>
    <property type="project" value="UniProtKB-KW"/>
</dbReference>
<dbReference type="InterPro" id="IPR004600">
    <property type="entry name" value="TFIIH_Tfb4/GTF2H3"/>
</dbReference>
<comment type="similarity">
    <text evidence="2 11">Belongs to the TFB4 family.</text>
</comment>
<sequence length="135" mass="14742">QQPARVLCLTAAPDVPSQYISVMNAIFSAQRSGVLIDACQLGRRHSTFLQQAAYLTGGVYLKPSKPVALVQYLNSVFAVDAATRQFLRMPGTAHVDFRASCFCHKRQIDLGYVCSACLSIFCEQLPACTTCGTEF</sequence>
<dbReference type="PANTHER" id="PTHR12831">
    <property type="entry name" value="TRANSCRIPTION INITIATION FACTOR IIH TFIIH , POLYPEPTIDE 3-RELATED"/>
    <property type="match status" value="1"/>
</dbReference>
<dbReference type="InParanoid" id="E1ZLF6"/>
<evidence type="ECO:0000256" key="7">
    <source>
        <dbReference type="ARBA" id="ARBA00023015"/>
    </source>
</evidence>
<keyword evidence="10 11" id="KW-0539">Nucleus</keyword>
<comment type="function">
    <text evidence="11">Component of the general transcription and DNA repair factor IIH (TFIIH) core complex, which is involved in general and transcription-coupled nucleotide excision repair (NER) of damaged DNA and, when complexed to CAK, in RNA transcription by RNA polymerase II. In NER, TFIIH acts by opening DNA around the lesion to allow the excision of the damaged oligonucleotide and its replacement by a new DNA fragment. In transcription, TFIIH has an essential role in transcription initiation. When the pre-initiation complex (PIC) has been established, TFIIH is required for promoter opening and promoter escape. Phosphorylation of the C-terminal tail (CTD) of the largest subunit of RNA polymerase II by the kinase module CAK controls the initiation of transcription.</text>
</comment>
<feature type="non-terminal residue" evidence="12">
    <location>
        <position position="135"/>
    </location>
</feature>
<dbReference type="PANTHER" id="PTHR12831:SF0">
    <property type="entry name" value="GENERAL TRANSCRIPTION FACTOR IIH SUBUNIT 3"/>
    <property type="match status" value="1"/>
</dbReference>
<keyword evidence="4 11" id="KW-0227">DNA damage</keyword>
<evidence type="ECO:0000256" key="8">
    <source>
        <dbReference type="ARBA" id="ARBA00023163"/>
    </source>
</evidence>
<dbReference type="KEGG" id="cvr:CHLNCDRAFT_13819"/>
<evidence type="ECO:0000313" key="13">
    <source>
        <dbReference type="Proteomes" id="UP000008141"/>
    </source>
</evidence>
<dbReference type="GO" id="GO:0006355">
    <property type="term" value="P:regulation of DNA-templated transcription"/>
    <property type="evidence" value="ECO:0007669"/>
    <property type="project" value="InterPro"/>
</dbReference>
<dbReference type="OMA" id="AFRPMAP"/>
<dbReference type="GO" id="GO:0006289">
    <property type="term" value="P:nucleotide-excision repair"/>
    <property type="evidence" value="ECO:0007669"/>
    <property type="project" value="UniProtKB-UniRule"/>
</dbReference>
<feature type="non-terminal residue" evidence="12">
    <location>
        <position position="1"/>
    </location>
</feature>
<dbReference type="Gene3D" id="3.40.50.410">
    <property type="entry name" value="von Willebrand factor, type A domain"/>
    <property type="match status" value="1"/>
</dbReference>
<keyword evidence="8 11" id="KW-0804">Transcription</keyword>
<evidence type="ECO:0000256" key="9">
    <source>
        <dbReference type="ARBA" id="ARBA00023204"/>
    </source>
</evidence>
<accession>E1ZLF6</accession>